<dbReference type="EMBL" id="DS268111">
    <property type="protein sequence ID" value="KMM69573.1"/>
    <property type="molecule type" value="Genomic_DNA"/>
</dbReference>
<dbReference type="VEuPathDB" id="FungiDB:CPAG_05888"/>
<dbReference type="Proteomes" id="UP000054567">
    <property type="component" value="Unassembled WGS sequence"/>
</dbReference>
<gene>
    <name evidence="1" type="ORF">CPAG_05888</name>
</gene>
<reference evidence="2" key="3">
    <citation type="journal article" date="2010" name="Genome Res.">
        <title>Population genomic sequencing of Coccidioides fungi reveals recent hybridization and transposon control.</title>
        <authorList>
            <person name="Neafsey D.E."/>
            <person name="Barker B.M."/>
            <person name="Sharpton T.J."/>
            <person name="Stajich J.E."/>
            <person name="Park D.J."/>
            <person name="Whiston E."/>
            <person name="Hung C.-Y."/>
            <person name="McMahan C."/>
            <person name="White J."/>
            <person name="Sykes S."/>
            <person name="Heiman D."/>
            <person name="Young S."/>
            <person name="Zeng Q."/>
            <person name="Abouelleil A."/>
            <person name="Aftuck L."/>
            <person name="Bessette D."/>
            <person name="Brown A."/>
            <person name="FitzGerald M."/>
            <person name="Lui A."/>
            <person name="Macdonald J.P."/>
            <person name="Priest M."/>
            <person name="Orbach M.J."/>
            <person name="Galgiani J.N."/>
            <person name="Kirkland T.N."/>
            <person name="Cole G.T."/>
            <person name="Birren B.W."/>
            <person name="Henn M.R."/>
            <person name="Taylor J.W."/>
            <person name="Rounsley S.D."/>
        </authorList>
    </citation>
    <scope>NUCLEOTIDE SEQUENCE [LARGE SCALE GENOMIC DNA]</scope>
    <source>
        <strain evidence="2">RMSCC 3488</strain>
    </source>
</reference>
<reference evidence="2" key="2">
    <citation type="journal article" date="2009" name="Genome Res.">
        <title>Comparative genomic analyses of the human fungal pathogens Coccidioides and their relatives.</title>
        <authorList>
            <person name="Sharpton T.J."/>
            <person name="Stajich J.E."/>
            <person name="Rounsley S.D."/>
            <person name="Gardner M.J."/>
            <person name="Wortman J.R."/>
            <person name="Jordar V.S."/>
            <person name="Maiti R."/>
            <person name="Kodira C.D."/>
            <person name="Neafsey D.E."/>
            <person name="Zeng Q."/>
            <person name="Hung C.-Y."/>
            <person name="McMahan C."/>
            <person name="Muszewska A."/>
            <person name="Grynberg M."/>
            <person name="Mandel M.A."/>
            <person name="Kellner E.M."/>
            <person name="Barker B.M."/>
            <person name="Galgiani J.N."/>
            <person name="Orbach M.J."/>
            <person name="Kirkland T.N."/>
            <person name="Cole G.T."/>
            <person name="Henn M.R."/>
            <person name="Birren B.W."/>
            <person name="Taylor J.W."/>
        </authorList>
    </citation>
    <scope>NUCLEOTIDE SEQUENCE [LARGE SCALE GENOMIC DNA]</scope>
    <source>
        <strain evidence="2">RMSCC 3488</strain>
    </source>
</reference>
<evidence type="ECO:0000313" key="1">
    <source>
        <dbReference type="EMBL" id="KMM69573.1"/>
    </source>
</evidence>
<organism evidence="1 2">
    <name type="scientific">Coccidioides posadasii RMSCC 3488</name>
    <dbReference type="NCBI Taxonomy" id="454284"/>
    <lineage>
        <taxon>Eukaryota</taxon>
        <taxon>Fungi</taxon>
        <taxon>Dikarya</taxon>
        <taxon>Ascomycota</taxon>
        <taxon>Pezizomycotina</taxon>
        <taxon>Eurotiomycetes</taxon>
        <taxon>Eurotiomycetidae</taxon>
        <taxon>Onygenales</taxon>
        <taxon>Onygenaceae</taxon>
        <taxon>Coccidioides</taxon>
    </lineage>
</organism>
<sequence>MKETIPSPRISTISDQKIRPASLEHVSGGLDSFETGCERPPKIGSAARSRASSAVVGRCTHTNQPNMPARNPAKAEGCLAGSLERYRRRTPIGRQPRVWMSAYGTADLEVSRMPHALGGVSRAQTISRRAEVKIKQWAGNPGFTIEQYPTDESSPTVPTPNVCSTPIRPGQRRERSAIEHMGVRVLKNLRSMKSIATPYILRILPCVTGRVGYRPQHRKQIKYFDVPAKPQDAHLPAVKVPDEGLRKGRKLH</sequence>
<name>A0A0J6FGZ1_COCPO</name>
<dbReference type="AlphaFoldDB" id="A0A0J6FGZ1"/>
<proteinExistence type="predicted"/>
<reference evidence="1 2" key="1">
    <citation type="submission" date="2007-06" db="EMBL/GenBank/DDBJ databases">
        <title>The Genome Sequence of Coccidioides posadasii RMSCC_3488.</title>
        <authorList>
            <consortium name="Coccidioides Genome Resources Consortium"/>
            <consortium name="The Broad Institute Genome Sequencing Platform"/>
            <person name="Henn M.R."/>
            <person name="Sykes S."/>
            <person name="Young S."/>
            <person name="Jaffe D."/>
            <person name="Berlin A."/>
            <person name="Alvarez P."/>
            <person name="Butler J."/>
            <person name="Gnerre S."/>
            <person name="Grabherr M."/>
            <person name="Mauceli E."/>
            <person name="Brockman W."/>
            <person name="Kodira C."/>
            <person name="Alvarado L."/>
            <person name="Zeng Q."/>
            <person name="Crawford M."/>
            <person name="Antoine C."/>
            <person name="Devon K."/>
            <person name="Galgiani J."/>
            <person name="Orsborn K."/>
            <person name="Lewis M.L."/>
            <person name="Nusbaum C."/>
            <person name="Galagan J."/>
            <person name="Birren B."/>
        </authorList>
    </citation>
    <scope>NUCLEOTIDE SEQUENCE [LARGE SCALE GENOMIC DNA]</scope>
    <source>
        <strain evidence="1 2">RMSCC 3488</strain>
    </source>
</reference>
<accession>A0A0J6FGZ1</accession>
<evidence type="ECO:0000313" key="2">
    <source>
        <dbReference type="Proteomes" id="UP000054567"/>
    </source>
</evidence>
<protein>
    <submittedName>
        <fullName evidence="1">Uncharacterized protein</fullName>
    </submittedName>
</protein>